<keyword evidence="4 6" id="KW-0460">Magnesium</keyword>
<comment type="cofactor">
    <cofactor evidence="1 6">
        <name>Mg(2+)</name>
        <dbReference type="ChEBI" id="CHEBI:18420"/>
    </cofactor>
</comment>
<dbReference type="PANTHER" id="PTHR35201:SF4">
    <property type="entry name" value="BETA-PINACENE SYNTHASE-RELATED"/>
    <property type="match status" value="1"/>
</dbReference>
<dbReference type="Pfam" id="PF19086">
    <property type="entry name" value="Terpene_syn_C_2"/>
    <property type="match status" value="1"/>
</dbReference>
<evidence type="ECO:0000256" key="4">
    <source>
        <dbReference type="ARBA" id="ARBA00022842"/>
    </source>
</evidence>
<comment type="caution">
    <text evidence="7">The sequence shown here is derived from an EMBL/GenBank/DDBJ whole genome shotgun (WGS) entry which is preliminary data.</text>
</comment>
<accession>A0AAW0GI22</accession>
<dbReference type="GO" id="GO:0046872">
    <property type="term" value="F:metal ion binding"/>
    <property type="evidence" value="ECO:0007669"/>
    <property type="project" value="UniProtKB-KW"/>
</dbReference>
<dbReference type="Proteomes" id="UP001385951">
    <property type="component" value="Unassembled WGS sequence"/>
</dbReference>
<keyword evidence="5 6" id="KW-0456">Lyase</keyword>
<protein>
    <recommendedName>
        <fullName evidence="6">Terpene synthase</fullName>
        <ecNumber evidence="6">4.2.3.-</ecNumber>
    </recommendedName>
</protein>
<proteinExistence type="inferred from homology"/>
<dbReference type="GO" id="GO:0010333">
    <property type="term" value="F:terpene synthase activity"/>
    <property type="evidence" value="ECO:0007669"/>
    <property type="project" value="InterPro"/>
</dbReference>
<gene>
    <name evidence="7" type="ORF">QCA50_005977</name>
</gene>
<dbReference type="AlphaFoldDB" id="A0AAW0GI22"/>
<dbReference type="SFLD" id="SFLDG01020">
    <property type="entry name" value="Terpene_Cyclase_Like_2"/>
    <property type="match status" value="1"/>
</dbReference>
<name>A0AAW0GI22_9APHY</name>
<evidence type="ECO:0000256" key="5">
    <source>
        <dbReference type="ARBA" id="ARBA00023239"/>
    </source>
</evidence>
<sequence>MCRNADEWILNEVSYNEEKRARFFKINGGLLAGYCFPDTDAFHLQVASDFIEWIFVVDDLTDEYTKSEVGSLRDIVMTCFRDPEACDQTIPVCRLATNLFTRFLQTAGPRCTKRFVDTMELYVDAVIQQAADRDSNNIPDMQTYIALRRETSAVRPSIILAEFTAGIDLPDGVAEHPLIRSMEDATNDWCSWTNDIFSYNKEQSVGDTHNFVAVIMKERNLDLQAAMDYAGELCLACITTFEDNRKALPSWGGDIDRQVNLYIQGMQDWIIGSLHWSFDCKRYFGTEGDAIKQHRVIQLAPQRKRVSAARNTIWYVTQQKSGDKIHIIFADLYAT</sequence>
<dbReference type="InterPro" id="IPR008949">
    <property type="entry name" value="Isoprenoid_synthase_dom_sf"/>
</dbReference>
<reference evidence="7 8" key="1">
    <citation type="submission" date="2022-09" db="EMBL/GenBank/DDBJ databases">
        <authorList>
            <person name="Palmer J.M."/>
        </authorList>
    </citation>
    <scope>NUCLEOTIDE SEQUENCE [LARGE SCALE GENOMIC DNA]</scope>
    <source>
        <strain evidence="7 8">DSM 7382</strain>
    </source>
</reference>
<dbReference type="PANTHER" id="PTHR35201">
    <property type="entry name" value="TERPENE SYNTHASE"/>
    <property type="match status" value="1"/>
</dbReference>
<keyword evidence="8" id="KW-1185">Reference proteome</keyword>
<evidence type="ECO:0000256" key="6">
    <source>
        <dbReference type="RuleBase" id="RU366034"/>
    </source>
</evidence>
<evidence type="ECO:0000256" key="1">
    <source>
        <dbReference type="ARBA" id="ARBA00001946"/>
    </source>
</evidence>
<dbReference type="GO" id="GO:0008299">
    <property type="term" value="P:isoprenoid biosynthetic process"/>
    <property type="evidence" value="ECO:0007669"/>
    <property type="project" value="UniProtKB-ARBA"/>
</dbReference>
<organism evidence="7 8">
    <name type="scientific">Cerrena zonata</name>
    <dbReference type="NCBI Taxonomy" id="2478898"/>
    <lineage>
        <taxon>Eukaryota</taxon>
        <taxon>Fungi</taxon>
        <taxon>Dikarya</taxon>
        <taxon>Basidiomycota</taxon>
        <taxon>Agaricomycotina</taxon>
        <taxon>Agaricomycetes</taxon>
        <taxon>Polyporales</taxon>
        <taxon>Cerrenaceae</taxon>
        <taxon>Cerrena</taxon>
    </lineage>
</organism>
<dbReference type="InterPro" id="IPR034686">
    <property type="entry name" value="Terpene_cyclase-like_2"/>
</dbReference>
<dbReference type="EMBL" id="JASBNA010000006">
    <property type="protein sequence ID" value="KAK7690875.1"/>
    <property type="molecule type" value="Genomic_DNA"/>
</dbReference>
<evidence type="ECO:0000256" key="3">
    <source>
        <dbReference type="ARBA" id="ARBA00022723"/>
    </source>
</evidence>
<evidence type="ECO:0000313" key="7">
    <source>
        <dbReference type="EMBL" id="KAK7690875.1"/>
    </source>
</evidence>
<dbReference type="EC" id="4.2.3.-" evidence="6"/>
<dbReference type="SUPFAM" id="SSF48576">
    <property type="entry name" value="Terpenoid synthases"/>
    <property type="match status" value="1"/>
</dbReference>
<dbReference type="Gene3D" id="1.10.600.10">
    <property type="entry name" value="Farnesyl Diphosphate Synthase"/>
    <property type="match status" value="1"/>
</dbReference>
<comment type="similarity">
    <text evidence="2 6">Belongs to the terpene synthase family.</text>
</comment>
<evidence type="ECO:0000313" key="8">
    <source>
        <dbReference type="Proteomes" id="UP001385951"/>
    </source>
</evidence>
<keyword evidence="3 6" id="KW-0479">Metal-binding</keyword>
<dbReference type="SFLD" id="SFLDS00005">
    <property type="entry name" value="Isoprenoid_Synthase_Type_I"/>
    <property type="match status" value="1"/>
</dbReference>
<evidence type="ECO:0000256" key="2">
    <source>
        <dbReference type="ARBA" id="ARBA00006333"/>
    </source>
</evidence>